<dbReference type="InterPro" id="IPR011877">
    <property type="entry name" value="Ribokinase"/>
</dbReference>
<dbReference type="PRINTS" id="PR00990">
    <property type="entry name" value="RIBOKINASE"/>
</dbReference>
<dbReference type="CDD" id="cd01174">
    <property type="entry name" value="ribokinase"/>
    <property type="match status" value="1"/>
</dbReference>
<evidence type="ECO:0000256" key="7">
    <source>
        <dbReference type="ARBA" id="ARBA00022958"/>
    </source>
</evidence>
<dbReference type="PANTHER" id="PTHR10584:SF166">
    <property type="entry name" value="RIBOKINASE"/>
    <property type="match status" value="1"/>
</dbReference>
<evidence type="ECO:0000256" key="2">
    <source>
        <dbReference type="ARBA" id="ARBA00022723"/>
    </source>
</evidence>
<keyword evidence="1" id="KW-0808">Transferase</keyword>
<keyword evidence="8" id="KW-0119">Carbohydrate metabolism</keyword>
<keyword evidence="7" id="KW-0630">Potassium</keyword>
<keyword evidence="2" id="KW-0479">Metal-binding</keyword>
<proteinExistence type="predicted"/>
<dbReference type="GO" id="GO:0004747">
    <property type="term" value="F:ribokinase activity"/>
    <property type="evidence" value="ECO:0007669"/>
    <property type="project" value="UniProtKB-ARBA"/>
</dbReference>
<gene>
    <name evidence="10" type="ORF">CLOSYM_04243</name>
</gene>
<reference evidence="10 11" key="1">
    <citation type="submission" date="2013-07" db="EMBL/GenBank/DDBJ databases">
        <authorList>
            <person name="Weinstock G."/>
            <person name="Sodergren E."/>
            <person name="Wylie T."/>
            <person name="Fulton L."/>
            <person name="Fulton R."/>
            <person name="Fronick C."/>
            <person name="O'Laughlin M."/>
            <person name="Godfrey J."/>
            <person name="Miner T."/>
            <person name="Herter B."/>
            <person name="Appelbaum E."/>
            <person name="Cordes M."/>
            <person name="Lek S."/>
            <person name="Wollam A."/>
            <person name="Pepin K.H."/>
            <person name="Palsikar V.B."/>
            <person name="Mitreva M."/>
            <person name="Wilson R.K."/>
        </authorList>
    </citation>
    <scope>NUCLEOTIDE SEQUENCE [LARGE SCALE GENOMIC DNA]</scope>
    <source>
        <strain evidence="10 11">ATCC 14940</strain>
    </source>
</reference>
<dbReference type="Proteomes" id="UP000016491">
    <property type="component" value="Unassembled WGS sequence"/>
</dbReference>
<evidence type="ECO:0000256" key="5">
    <source>
        <dbReference type="ARBA" id="ARBA00022840"/>
    </source>
</evidence>
<comment type="caution">
    <text evidence="10">The sequence shown here is derived from an EMBL/GenBank/DDBJ whole genome shotgun (WGS) entry which is preliminary data.</text>
</comment>
<dbReference type="GO" id="GO:0046872">
    <property type="term" value="F:metal ion binding"/>
    <property type="evidence" value="ECO:0007669"/>
    <property type="project" value="UniProtKB-KW"/>
</dbReference>
<evidence type="ECO:0000256" key="8">
    <source>
        <dbReference type="ARBA" id="ARBA00023277"/>
    </source>
</evidence>
<dbReference type="GO" id="GO:0005524">
    <property type="term" value="F:ATP binding"/>
    <property type="evidence" value="ECO:0007669"/>
    <property type="project" value="UniProtKB-KW"/>
</dbReference>
<dbReference type="AlphaFoldDB" id="A0ABC9TS92"/>
<dbReference type="InterPro" id="IPR029056">
    <property type="entry name" value="Ribokinase-like"/>
</dbReference>
<organism evidence="10 11">
    <name type="scientific">[Clostridium] symbiosum ATCC 14940</name>
    <dbReference type="NCBI Taxonomy" id="411472"/>
    <lineage>
        <taxon>Bacteria</taxon>
        <taxon>Bacillati</taxon>
        <taxon>Bacillota</taxon>
        <taxon>Clostridia</taxon>
        <taxon>Lachnospirales</taxon>
        <taxon>Lachnospiraceae</taxon>
        <taxon>Otoolea</taxon>
    </lineage>
</organism>
<keyword evidence="5" id="KW-0067">ATP-binding</keyword>
<protein>
    <submittedName>
        <fullName evidence="10">Ribokinase</fullName>
    </submittedName>
</protein>
<evidence type="ECO:0000256" key="4">
    <source>
        <dbReference type="ARBA" id="ARBA00022777"/>
    </source>
</evidence>
<evidence type="ECO:0000256" key="3">
    <source>
        <dbReference type="ARBA" id="ARBA00022741"/>
    </source>
</evidence>
<evidence type="ECO:0000313" key="10">
    <source>
        <dbReference type="EMBL" id="ERI74223.1"/>
    </source>
</evidence>
<keyword evidence="6" id="KW-0460">Magnesium</keyword>
<dbReference type="Gene3D" id="3.40.1190.20">
    <property type="match status" value="1"/>
</dbReference>
<feature type="domain" description="Carbohydrate kinase PfkB" evidence="9">
    <location>
        <begin position="36"/>
        <end position="294"/>
    </location>
</feature>
<evidence type="ECO:0000259" key="9">
    <source>
        <dbReference type="Pfam" id="PF00294"/>
    </source>
</evidence>
<dbReference type="Pfam" id="PF00294">
    <property type="entry name" value="PfkB"/>
    <property type="match status" value="1"/>
</dbReference>
<dbReference type="GO" id="GO:0044281">
    <property type="term" value="P:small molecule metabolic process"/>
    <property type="evidence" value="ECO:0007669"/>
    <property type="project" value="UniProtKB-ARBA"/>
</dbReference>
<name>A0ABC9TS92_CLOSY</name>
<dbReference type="SUPFAM" id="SSF53613">
    <property type="entry name" value="Ribokinase-like"/>
    <property type="match status" value="1"/>
</dbReference>
<dbReference type="EMBL" id="AWSU01000341">
    <property type="protein sequence ID" value="ERI74223.1"/>
    <property type="molecule type" value="Genomic_DNA"/>
</dbReference>
<keyword evidence="3" id="KW-0547">Nucleotide-binding</keyword>
<evidence type="ECO:0000256" key="1">
    <source>
        <dbReference type="ARBA" id="ARBA00022679"/>
    </source>
</evidence>
<dbReference type="InterPro" id="IPR002139">
    <property type="entry name" value="Ribo/fructo_kinase"/>
</dbReference>
<dbReference type="InterPro" id="IPR011611">
    <property type="entry name" value="PfkB_dom"/>
</dbReference>
<evidence type="ECO:0000256" key="6">
    <source>
        <dbReference type="ARBA" id="ARBA00022842"/>
    </source>
</evidence>
<sequence length="322" mass="34982">MGMEKVFVINSYFWLHSFYGRTLPGNGESLIGTGYRPSGGGKGVNQAFAAAYEGCHVEAIGRIGADYAGEMCRKECASVGRIGCNYLRMDPEHATGSGCILRDEDGGNAIVIVPGVCDNFSNEDFDAAREYIKQCKTGGFQLEVNPETIGYAIKESAKLGIRTFLDPAPAIVLPDELYPYISFIKPNEHEALTLTGIQVHSYEDAKEAGERLLEKGVKECAIITMGDRGCVVVSREESYVVPCPRVVVEDPTCAGDSFAGSFIASIAKGKTIKEAVIRASCLAALTVSRSGSMYNCFFDSQEQLDKIQKEYLETVVELIEKI</sequence>
<evidence type="ECO:0000313" key="11">
    <source>
        <dbReference type="Proteomes" id="UP000016491"/>
    </source>
</evidence>
<accession>A0ABC9TS92</accession>
<dbReference type="PANTHER" id="PTHR10584">
    <property type="entry name" value="SUGAR KINASE"/>
    <property type="match status" value="1"/>
</dbReference>
<keyword evidence="4" id="KW-0418">Kinase</keyword>